<sequence>MATAPALERLYALRQLHDAGYGDRVTLTKRIREGVLPAVKVGNAFKIRERDLHLIGASINMPEDDSRVAPTDELGDLVKNVVDAFPQLSADQKCQLGRLLTSAAA</sequence>
<dbReference type="Proteomes" id="UP000539111">
    <property type="component" value="Unassembled WGS sequence"/>
</dbReference>
<dbReference type="RefSeq" id="WP_179425183.1">
    <property type="nucleotide sequence ID" value="NZ_JACBZP010000001.1"/>
</dbReference>
<protein>
    <submittedName>
        <fullName evidence="1">Uncharacterized protein</fullName>
    </submittedName>
</protein>
<dbReference type="AlphaFoldDB" id="A0A7Z0AAG6"/>
<comment type="caution">
    <text evidence="1">The sequence shown here is derived from an EMBL/GenBank/DDBJ whole genome shotgun (WGS) entry which is preliminary data.</text>
</comment>
<evidence type="ECO:0000313" key="2">
    <source>
        <dbReference type="Proteomes" id="UP000539111"/>
    </source>
</evidence>
<evidence type="ECO:0000313" key="1">
    <source>
        <dbReference type="EMBL" id="NYI66073.1"/>
    </source>
</evidence>
<proteinExistence type="predicted"/>
<keyword evidence="2" id="KW-1185">Reference proteome</keyword>
<accession>A0A7Z0AAG6</accession>
<gene>
    <name evidence="1" type="ORF">BJY26_000379</name>
</gene>
<name>A0A7Z0AAG6_9MICO</name>
<dbReference type="EMBL" id="JACBZP010000001">
    <property type="protein sequence ID" value="NYI66073.1"/>
    <property type="molecule type" value="Genomic_DNA"/>
</dbReference>
<organism evidence="1 2">
    <name type="scientific">Spelaeicoccus albus</name>
    <dbReference type="NCBI Taxonomy" id="1280376"/>
    <lineage>
        <taxon>Bacteria</taxon>
        <taxon>Bacillati</taxon>
        <taxon>Actinomycetota</taxon>
        <taxon>Actinomycetes</taxon>
        <taxon>Micrococcales</taxon>
        <taxon>Brevibacteriaceae</taxon>
        <taxon>Spelaeicoccus</taxon>
    </lineage>
</organism>
<reference evidence="1 2" key="1">
    <citation type="submission" date="2020-07" db="EMBL/GenBank/DDBJ databases">
        <title>Sequencing the genomes of 1000 actinobacteria strains.</title>
        <authorList>
            <person name="Klenk H.-P."/>
        </authorList>
    </citation>
    <scope>NUCLEOTIDE SEQUENCE [LARGE SCALE GENOMIC DNA]</scope>
    <source>
        <strain evidence="1 2">DSM 26341</strain>
    </source>
</reference>